<proteinExistence type="predicted"/>
<protein>
    <submittedName>
        <fullName evidence="1">Uncharacterized protein</fullName>
    </submittedName>
</protein>
<dbReference type="OrthoDB" id="10067602at2759"/>
<gene>
    <name evidence="1" type="ORF">BDK51DRAFT_29312</name>
</gene>
<organism evidence="1 2">
    <name type="scientific">Blyttiomyces helicus</name>
    <dbReference type="NCBI Taxonomy" id="388810"/>
    <lineage>
        <taxon>Eukaryota</taxon>
        <taxon>Fungi</taxon>
        <taxon>Fungi incertae sedis</taxon>
        <taxon>Chytridiomycota</taxon>
        <taxon>Chytridiomycota incertae sedis</taxon>
        <taxon>Chytridiomycetes</taxon>
        <taxon>Chytridiomycetes incertae sedis</taxon>
        <taxon>Blyttiomyces</taxon>
    </lineage>
</organism>
<name>A0A4P9WAS9_9FUNG</name>
<evidence type="ECO:0000313" key="1">
    <source>
        <dbReference type="EMBL" id="RKO89564.1"/>
    </source>
</evidence>
<dbReference type="Proteomes" id="UP000269721">
    <property type="component" value="Unassembled WGS sequence"/>
</dbReference>
<dbReference type="AlphaFoldDB" id="A0A4P9WAS9"/>
<reference evidence="2" key="1">
    <citation type="journal article" date="2018" name="Nat. Microbiol.">
        <title>Leveraging single-cell genomics to expand the fungal tree of life.</title>
        <authorList>
            <person name="Ahrendt S.R."/>
            <person name="Quandt C.A."/>
            <person name="Ciobanu D."/>
            <person name="Clum A."/>
            <person name="Salamov A."/>
            <person name="Andreopoulos B."/>
            <person name="Cheng J.F."/>
            <person name="Woyke T."/>
            <person name="Pelin A."/>
            <person name="Henrissat B."/>
            <person name="Reynolds N.K."/>
            <person name="Benny G.L."/>
            <person name="Smith M.E."/>
            <person name="James T.Y."/>
            <person name="Grigoriev I.V."/>
        </authorList>
    </citation>
    <scope>NUCLEOTIDE SEQUENCE [LARGE SCALE GENOMIC DNA]</scope>
</reference>
<dbReference type="EMBL" id="KZ996016">
    <property type="protein sequence ID" value="RKO89564.1"/>
    <property type="molecule type" value="Genomic_DNA"/>
</dbReference>
<sequence>YFSQLARQRRTAGTKRLTKNQLEGFYNKESGQDLGSPLACPPHPLAQMLRVDPTVSRKEVDEICAVIDVPHPQVNDIMSRPISEYKLVKLPACRSSPTPGKAVVPVARSPLRTVIKCRPWPARLSLMV</sequence>
<keyword evidence="2" id="KW-1185">Reference proteome</keyword>
<evidence type="ECO:0000313" key="2">
    <source>
        <dbReference type="Proteomes" id="UP000269721"/>
    </source>
</evidence>
<feature type="non-terminal residue" evidence="1">
    <location>
        <position position="1"/>
    </location>
</feature>
<accession>A0A4P9WAS9</accession>